<organism evidence="1 2">
    <name type="scientific">Helianthus annuus</name>
    <name type="common">Common sunflower</name>
    <dbReference type="NCBI Taxonomy" id="4232"/>
    <lineage>
        <taxon>Eukaryota</taxon>
        <taxon>Viridiplantae</taxon>
        <taxon>Streptophyta</taxon>
        <taxon>Embryophyta</taxon>
        <taxon>Tracheophyta</taxon>
        <taxon>Spermatophyta</taxon>
        <taxon>Magnoliopsida</taxon>
        <taxon>eudicotyledons</taxon>
        <taxon>Gunneridae</taxon>
        <taxon>Pentapetalae</taxon>
        <taxon>asterids</taxon>
        <taxon>campanulids</taxon>
        <taxon>Asterales</taxon>
        <taxon>Asteraceae</taxon>
        <taxon>Asteroideae</taxon>
        <taxon>Heliantheae alliance</taxon>
        <taxon>Heliantheae</taxon>
        <taxon>Helianthus</taxon>
    </lineage>
</organism>
<accession>A0A9K3EE02</accession>
<name>A0A9K3EE02_HELAN</name>
<dbReference type="Proteomes" id="UP000215914">
    <property type="component" value="Unassembled WGS sequence"/>
</dbReference>
<sequence length="80" mass="9055">MEAHQHFSYRNGFLDTRAYDIHFLQLFTVPNHIGPSERKLATQAAQSSYLEPPSFGSAGSVLVVELANRIDGWTRFSKPF</sequence>
<dbReference type="EMBL" id="MNCJ02000328">
    <property type="protein sequence ID" value="KAF5772140.1"/>
    <property type="molecule type" value="Genomic_DNA"/>
</dbReference>
<reference evidence="1" key="1">
    <citation type="journal article" date="2017" name="Nature">
        <title>The sunflower genome provides insights into oil metabolism, flowering and Asterid evolution.</title>
        <authorList>
            <person name="Badouin H."/>
            <person name="Gouzy J."/>
            <person name="Grassa C.J."/>
            <person name="Murat F."/>
            <person name="Staton S.E."/>
            <person name="Cottret L."/>
            <person name="Lelandais-Briere C."/>
            <person name="Owens G.L."/>
            <person name="Carrere S."/>
            <person name="Mayjonade B."/>
            <person name="Legrand L."/>
            <person name="Gill N."/>
            <person name="Kane N.C."/>
            <person name="Bowers J.E."/>
            <person name="Hubner S."/>
            <person name="Bellec A."/>
            <person name="Berard A."/>
            <person name="Berges H."/>
            <person name="Blanchet N."/>
            <person name="Boniface M.C."/>
            <person name="Brunel D."/>
            <person name="Catrice O."/>
            <person name="Chaidir N."/>
            <person name="Claudel C."/>
            <person name="Donnadieu C."/>
            <person name="Faraut T."/>
            <person name="Fievet G."/>
            <person name="Helmstetter N."/>
            <person name="King M."/>
            <person name="Knapp S.J."/>
            <person name="Lai Z."/>
            <person name="Le Paslier M.C."/>
            <person name="Lippi Y."/>
            <person name="Lorenzon L."/>
            <person name="Mandel J.R."/>
            <person name="Marage G."/>
            <person name="Marchand G."/>
            <person name="Marquand E."/>
            <person name="Bret-Mestries E."/>
            <person name="Morien E."/>
            <person name="Nambeesan S."/>
            <person name="Nguyen T."/>
            <person name="Pegot-Espagnet P."/>
            <person name="Pouilly N."/>
            <person name="Raftis F."/>
            <person name="Sallet E."/>
            <person name="Schiex T."/>
            <person name="Thomas J."/>
            <person name="Vandecasteele C."/>
            <person name="Vares D."/>
            <person name="Vear F."/>
            <person name="Vautrin S."/>
            <person name="Crespi M."/>
            <person name="Mangin B."/>
            <person name="Burke J.M."/>
            <person name="Salse J."/>
            <person name="Munos S."/>
            <person name="Vincourt P."/>
            <person name="Rieseberg L.H."/>
            <person name="Langlade N.B."/>
        </authorList>
    </citation>
    <scope>NUCLEOTIDE SEQUENCE</scope>
    <source>
        <tissue evidence="1">Leaves</tissue>
    </source>
</reference>
<dbReference type="AlphaFoldDB" id="A0A9K3EE02"/>
<comment type="caution">
    <text evidence="1">The sequence shown here is derived from an EMBL/GenBank/DDBJ whole genome shotgun (WGS) entry which is preliminary data.</text>
</comment>
<proteinExistence type="predicted"/>
<protein>
    <submittedName>
        <fullName evidence="1">Uncharacterized protein</fullName>
    </submittedName>
</protein>
<evidence type="ECO:0000313" key="1">
    <source>
        <dbReference type="EMBL" id="KAF5772140.1"/>
    </source>
</evidence>
<gene>
    <name evidence="1" type="ORF">HanXRQr2_Chr13g0573331</name>
</gene>
<keyword evidence="2" id="KW-1185">Reference proteome</keyword>
<reference evidence="1" key="2">
    <citation type="submission" date="2020-06" db="EMBL/GenBank/DDBJ databases">
        <title>Helianthus annuus Genome sequencing and assembly Release 2.</title>
        <authorList>
            <person name="Gouzy J."/>
            <person name="Langlade N."/>
            <person name="Munos S."/>
        </authorList>
    </citation>
    <scope>NUCLEOTIDE SEQUENCE</scope>
    <source>
        <tissue evidence="1">Leaves</tissue>
    </source>
</reference>
<dbReference type="Gramene" id="mRNA:HanXRQr2_Chr13g0573331">
    <property type="protein sequence ID" value="CDS:HanXRQr2_Chr13g0573331.1"/>
    <property type="gene ID" value="HanXRQr2_Chr13g0573331"/>
</dbReference>
<evidence type="ECO:0000313" key="2">
    <source>
        <dbReference type="Proteomes" id="UP000215914"/>
    </source>
</evidence>